<name>A0A0B7P1C1_PROFF</name>
<sequence>MIDVARRTIPQVEARTPTLFGSVDAPMERHVSSRPGQYDGADGRPARFSVMRF</sequence>
<dbReference type="EMBL" id="LM676436">
    <property type="protein sequence ID" value="CEP27333.1"/>
    <property type="molecule type" value="Genomic_DNA"/>
</dbReference>
<reference evidence="1" key="1">
    <citation type="submission" date="2014-08" db="EMBL/GenBank/DDBJ databases">
        <authorList>
            <person name="Falentin Helene"/>
        </authorList>
    </citation>
    <scope>NUCLEOTIDE SEQUENCE</scope>
</reference>
<proteinExistence type="predicted"/>
<evidence type="ECO:0000313" key="1">
    <source>
        <dbReference type="EMBL" id="CEP27333.1"/>
    </source>
</evidence>
<dbReference type="AlphaFoldDB" id="A0A0B7P1C1"/>
<gene>
    <name evidence="1" type="ORF">PFCIRM138_01055</name>
</gene>
<accession>A0A0B7P1C1</accession>
<protein>
    <submittedName>
        <fullName evidence="1">Uncharacterized protein</fullName>
    </submittedName>
</protein>
<organism evidence="1">
    <name type="scientific">Propionibacterium freudenreichii subsp. freudenreichii</name>
    <dbReference type="NCBI Taxonomy" id="66712"/>
    <lineage>
        <taxon>Bacteria</taxon>
        <taxon>Bacillati</taxon>
        <taxon>Actinomycetota</taxon>
        <taxon>Actinomycetes</taxon>
        <taxon>Propionibacteriales</taxon>
        <taxon>Propionibacteriaceae</taxon>
        <taxon>Propionibacterium</taxon>
    </lineage>
</organism>